<dbReference type="Proteomes" id="UP001604335">
    <property type="component" value="Unassembled WGS sequence"/>
</dbReference>
<evidence type="ECO:0000313" key="1">
    <source>
        <dbReference type="EMBL" id="MFG3817979.1"/>
    </source>
</evidence>
<comment type="caution">
    <text evidence="1">The sequence shown here is derived from an EMBL/GenBank/DDBJ whole genome shotgun (WGS) entry which is preliminary data.</text>
</comment>
<accession>A0ABW7C9Y7</accession>
<dbReference type="RefSeq" id="WP_393012757.1">
    <property type="nucleotide sequence ID" value="NZ_JAZAQF010000059.1"/>
</dbReference>
<proteinExistence type="predicted"/>
<name>A0ABW7C9Y7_9CYAN</name>
<evidence type="ECO:0000313" key="2">
    <source>
        <dbReference type="Proteomes" id="UP001604335"/>
    </source>
</evidence>
<gene>
    <name evidence="1" type="ORF">VPK24_10055</name>
</gene>
<dbReference type="EMBL" id="JAZAQF010000059">
    <property type="protein sequence ID" value="MFG3817979.1"/>
    <property type="molecule type" value="Genomic_DNA"/>
</dbReference>
<organism evidence="1 2">
    <name type="scientific">Limnothrix redekei LRLZ20PSL1</name>
    <dbReference type="NCBI Taxonomy" id="3112953"/>
    <lineage>
        <taxon>Bacteria</taxon>
        <taxon>Bacillati</taxon>
        <taxon>Cyanobacteriota</taxon>
        <taxon>Cyanophyceae</taxon>
        <taxon>Pseudanabaenales</taxon>
        <taxon>Pseudanabaenaceae</taxon>
        <taxon>Limnothrix</taxon>
    </lineage>
</organism>
<protein>
    <submittedName>
        <fullName evidence="1">Uncharacterized protein</fullName>
    </submittedName>
</protein>
<keyword evidence="2" id="KW-1185">Reference proteome</keyword>
<reference evidence="2" key="1">
    <citation type="journal article" date="2024" name="Algal Res.">
        <title>Biochemical, toxicological and genomic investigation of a high-biomass producing Limnothrix strain isolated from Italian shallow drinking water reservoir.</title>
        <authorList>
            <person name="Simonazzi M."/>
            <person name="Shishido T.K."/>
            <person name="Delbaje E."/>
            <person name="Wahlsten M."/>
            <person name="Fewer D.P."/>
            <person name="Sivonen K."/>
            <person name="Pezzolesi L."/>
            <person name="Pistocchi R."/>
        </authorList>
    </citation>
    <scope>NUCLEOTIDE SEQUENCE [LARGE SCALE GENOMIC DNA]</scope>
    <source>
        <strain evidence="2">LRLZ20PSL1</strain>
    </source>
</reference>
<sequence length="88" mass="9904">MTSIREIVSEVLARQYLSIEAEETLRQLMRGKYGPDDFEAFMALQRAFLSGSLRQESRERLLGQQNFTIAAVADSIAPACTTRDLSYA</sequence>